<evidence type="ECO:0000256" key="2">
    <source>
        <dbReference type="ARBA" id="ARBA00022448"/>
    </source>
</evidence>
<keyword evidence="3" id="KW-1003">Cell membrane</keyword>
<feature type="domain" description="Major facilitator superfamily (MFS) profile" evidence="9">
    <location>
        <begin position="19"/>
        <end position="423"/>
    </location>
</feature>
<evidence type="ECO:0000256" key="5">
    <source>
        <dbReference type="ARBA" id="ARBA00022847"/>
    </source>
</evidence>
<evidence type="ECO:0000256" key="1">
    <source>
        <dbReference type="ARBA" id="ARBA00004651"/>
    </source>
</evidence>
<dbReference type="Gene3D" id="1.20.1250.20">
    <property type="entry name" value="MFS general substrate transporter like domains"/>
    <property type="match status" value="2"/>
</dbReference>
<evidence type="ECO:0000256" key="6">
    <source>
        <dbReference type="ARBA" id="ARBA00022989"/>
    </source>
</evidence>
<dbReference type="InterPro" id="IPR011701">
    <property type="entry name" value="MFS"/>
</dbReference>
<dbReference type="EMBL" id="SOAW01000002">
    <property type="protein sequence ID" value="TDT31237.1"/>
    <property type="molecule type" value="Genomic_DNA"/>
</dbReference>
<name>A0A4R7J4D5_9ACTN</name>
<feature type="transmembrane region" description="Helical" evidence="8">
    <location>
        <begin position="156"/>
        <end position="178"/>
    </location>
</feature>
<keyword evidence="2" id="KW-0813">Transport</keyword>
<feature type="transmembrane region" description="Helical" evidence="8">
    <location>
        <begin position="91"/>
        <end position="109"/>
    </location>
</feature>
<dbReference type="GO" id="GO:0005886">
    <property type="term" value="C:plasma membrane"/>
    <property type="evidence" value="ECO:0007669"/>
    <property type="project" value="UniProtKB-SubCell"/>
</dbReference>
<keyword evidence="6 8" id="KW-1133">Transmembrane helix</keyword>
<comment type="caution">
    <text evidence="10">The sequence shown here is derived from an EMBL/GenBank/DDBJ whole genome shotgun (WGS) entry which is preliminary data.</text>
</comment>
<evidence type="ECO:0000313" key="11">
    <source>
        <dbReference type="Proteomes" id="UP000295371"/>
    </source>
</evidence>
<evidence type="ECO:0000313" key="10">
    <source>
        <dbReference type="EMBL" id="TDT31237.1"/>
    </source>
</evidence>
<keyword evidence="4 8" id="KW-0812">Transmembrane</keyword>
<evidence type="ECO:0000256" key="3">
    <source>
        <dbReference type="ARBA" id="ARBA00022475"/>
    </source>
</evidence>
<feature type="transmembrane region" description="Helical" evidence="8">
    <location>
        <begin position="190"/>
        <end position="209"/>
    </location>
</feature>
<dbReference type="PANTHER" id="PTHR43528">
    <property type="entry name" value="ALPHA-KETOGLUTARATE PERMEASE"/>
    <property type="match status" value="1"/>
</dbReference>
<reference evidence="10 11" key="1">
    <citation type="submission" date="2019-03" db="EMBL/GenBank/DDBJ databases">
        <title>Genomic Encyclopedia of Archaeal and Bacterial Type Strains, Phase II (KMG-II): from individual species to whole genera.</title>
        <authorList>
            <person name="Goeker M."/>
        </authorList>
    </citation>
    <scope>NUCLEOTIDE SEQUENCE [LARGE SCALE GENOMIC DNA]</scope>
    <source>
        <strain evidence="10 11">DSM 24323</strain>
    </source>
</reference>
<dbReference type="Pfam" id="PF07690">
    <property type="entry name" value="MFS_1"/>
    <property type="match status" value="1"/>
</dbReference>
<dbReference type="InterPro" id="IPR051084">
    <property type="entry name" value="H+-coupled_symporters"/>
</dbReference>
<keyword evidence="7 8" id="KW-0472">Membrane</keyword>
<dbReference type="InterPro" id="IPR036259">
    <property type="entry name" value="MFS_trans_sf"/>
</dbReference>
<protein>
    <submittedName>
        <fullName evidence="10">MHS family proline/betaine transporter-like MFS transporter</fullName>
    </submittedName>
</protein>
<dbReference type="RefSeq" id="WP_208292952.1">
    <property type="nucleotide sequence ID" value="NZ_SOAW01000002.1"/>
</dbReference>
<dbReference type="PANTHER" id="PTHR43528:SF8">
    <property type="entry name" value="BLR0239 PROTEIN"/>
    <property type="match status" value="1"/>
</dbReference>
<proteinExistence type="predicted"/>
<feature type="transmembrane region" description="Helical" evidence="8">
    <location>
        <begin position="115"/>
        <end position="135"/>
    </location>
</feature>
<sequence>MSSPSTTSIQHDPRRARKAVISASMGNILEWYDIIVYSFMAPVISGLFFPNEDPAVALITTYLGVGVSYLIRPVGAVVLGSYSDRHGRKAALTLTIGLMTVGVAVIAFSPTYATIGIFAPVLLMLGRLIQGFSAGGEFGTATTFMTENAQERKAYYASWQVATQGGAMMLAGLTGWIIFGLVDTALIEAWVWRVPFILGILIGPIGLWIRAHMDDTPEFAAATEREHSPVRAVFGQHFGRVLTAAMCVGLATMSVYLITYLPSFAMKLGLPDWSGYVGALLAGIVALTLSPVIGSWADRVGQTRIMLGAAVIGIVVIIPLLLLIIHTRSTVVLLLTEVVVGTLMASYFAPLPSLMTQMFPVQVRTSGMALSYNIGVTAMGSFAPAILAAWVSVTLLAPALYYILIGVISIIGLLIARRVYDQP</sequence>
<dbReference type="InterPro" id="IPR020846">
    <property type="entry name" value="MFS_dom"/>
</dbReference>
<evidence type="ECO:0000256" key="8">
    <source>
        <dbReference type="SAM" id="Phobius"/>
    </source>
</evidence>
<feature type="transmembrane region" description="Helical" evidence="8">
    <location>
        <begin position="399"/>
        <end position="420"/>
    </location>
</feature>
<dbReference type="Proteomes" id="UP000295371">
    <property type="component" value="Unassembled WGS sequence"/>
</dbReference>
<comment type="subcellular location">
    <subcellularLocation>
        <location evidence="1">Cell membrane</location>
        <topology evidence="1">Multi-pass membrane protein</topology>
    </subcellularLocation>
</comment>
<organism evidence="10 11">
    <name type="scientific">Naumannella halotolerans</name>
    <dbReference type="NCBI Taxonomy" id="993414"/>
    <lineage>
        <taxon>Bacteria</taxon>
        <taxon>Bacillati</taxon>
        <taxon>Actinomycetota</taxon>
        <taxon>Actinomycetes</taxon>
        <taxon>Propionibacteriales</taxon>
        <taxon>Propionibacteriaceae</taxon>
        <taxon>Naumannella</taxon>
    </lineage>
</organism>
<keyword evidence="11" id="KW-1185">Reference proteome</keyword>
<feature type="transmembrane region" description="Helical" evidence="8">
    <location>
        <begin position="305"/>
        <end position="325"/>
    </location>
</feature>
<feature type="transmembrane region" description="Helical" evidence="8">
    <location>
        <begin position="370"/>
        <end position="393"/>
    </location>
</feature>
<gene>
    <name evidence="10" type="ORF">CLV29_2651</name>
</gene>
<feature type="transmembrane region" description="Helical" evidence="8">
    <location>
        <begin position="241"/>
        <end position="261"/>
    </location>
</feature>
<dbReference type="GO" id="GO:0015293">
    <property type="term" value="F:symporter activity"/>
    <property type="evidence" value="ECO:0007669"/>
    <property type="project" value="UniProtKB-KW"/>
</dbReference>
<feature type="transmembrane region" description="Helical" evidence="8">
    <location>
        <begin position="331"/>
        <end position="349"/>
    </location>
</feature>
<dbReference type="AlphaFoldDB" id="A0A4R7J4D5"/>
<evidence type="ECO:0000256" key="7">
    <source>
        <dbReference type="ARBA" id="ARBA00023136"/>
    </source>
</evidence>
<feature type="transmembrane region" description="Helical" evidence="8">
    <location>
        <begin position="55"/>
        <end position="79"/>
    </location>
</feature>
<keyword evidence="5" id="KW-0769">Symport</keyword>
<accession>A0A4R7J4D5</accession>
<dbReference type="PROSITE" id="PS50850">
    <property type="entry name" value="MFS"/>
    <property type="match status" value="1"/>
</dbReference>
<evidence type="ECO:0000259" key="9">
    <source>
        <dbReference type="PROSITE" id="PS50850"/>
    </source>
</evidence>
<feature type="transmembrane region" description="Helical" evidence="8">
    <location>
        <begin position="273"/>
        <end position="293"/>
    </location>
</feature>
<dbReference type="SUPFAM" id="SSF103473">
    <property type="entry name" value="MFS general substrate transporter"/>
    <property type="match status" value="1"/>
</dbReference>
<evidence type="ECO:0000256" key="4">
    <source>
        <dbReference type="ARBA" id="ARBA00022692"/>
    </source>
</evidence>